<dbReference type="EMBL" id="VSED01000001">
    <property type="protein sequence ID" value="TYA39935.1"/>
    <property type="molecule type" value="Genomic_DNA"/>
</dbReference>
<dbReference type="Proteomes" id="UP000072236">
    <property type="component" value="Chromosome"/>
</dbReference>
<dbReference type="EMBL" id="CP012959">
    <property type="protein sequence ID" value="AMQ93320.1"/>
    <property type="molecule type" value="Genomic_DNA"/>
</dbReference>
<keyword evidence="5" id="KW-1185">Reference proteome</keyword>
<proteinExistence type="predicted"/>
<evidence type="ECO:0000313" key="3">
    <source>
        <dbReference type="EMBL" id="TYA39935.1"/>
    </source>
</evidence>
<organism evidence="3 6">
    <name type="scientific">Aggregatibacter actinomycetemcomitans</name>
    <name type="common">Actinobacillus actinomycetemcomitans</name>
    <name type="synonym">Haemophilus actinomycetemcomitans</name>
    <dbReference type="NCBI Taxonomy" id="714"/>
    <lineage>
        <taxon>Bacteria</taxon>
        <taxon>Pseudomonadati</taxon>
        <taxon>Pseudomonadota</taxon>
        <taxon>Gammaproteobacteria</taxon>
        <taxon>Pasteurellales</taxon>
        <taxon>Pasteurellaceae</taxon>
        <taxon>Aggregatibacter</taxon>
    </lineage>
</organism>
<reference evidence="3 6" key="3">
    <citation type="submission" date="2019-08" db="EMBL/GenBank/DDBJ databases">
        <title>Whole genome sequencing of Aggregatibacter actinomycetemcomitans cultured from blood stream infections in Denmark reveals a novel phylogenetic lineage expressing serotype a membrane O polysaccharide.</title>
        <authorList>
            <person name="Nedergaard S."/>
            <person name="Kobel C.M."/>
            <person name="Nielsen M.B."/>
            <person name="Moeller R.T."/>
            <person name="Jensen A.B."/>
            <person name="Noerskov-Lauritsen N."/>
        </authorList>
    </citation>
    <scope>NUCLEOTIDE SEQUENCE [LARGE SCALE GENOMIC DNA]</scope>
    <source>
        <strain evidence="3 6">PN_563</strain>
    </source>
</reference>
<reference evidence="2 5" key="2">
    <citation type="submission" date="2017-10" db="EMBL/GenBank/DDBJ databases">
        <title>Draft genome sequences of Aggregatibacter actinomycetemcomitans strains 310a and 310b.</title>
        <authorList>
            <person name="May A.C."/>
            <person name="Ohta H."/>
            <person name="Maeda H."/>
            <person name="Kokeguchi S."/>
            <person name="Cugini C."/>
        </authorList>
    </citation>
    <scope>NUCLEOTIDE SEQUENCE [LARGE SCALE GENOMIC DNA]</scope>
    <source>
        <strain evidence="2 5">310b</strain>
    </source>
</reference>
<dbReference type="Proteomes" id="UP000226080">
    <property type="component" value="Unassembled WGS sequence"/>
</dbReference>
<evidence type="ECO:0000313" key="6">
    <source>
        <dbReference type="Proteomes" id="UP000323012"/>
    </source>
</evidence>
<evidence type="ECO:0000313" key="4">
    <source>
        <dbReference type="Proteomes" id="UP000072236"/>
    </source>
</evidence>
<protein>
    <submittedName>
        <fullName evidence="3">Uncharacterized protein</fullName>
    </submittedName>
</protein>
<dbReference type="Proteomes" id="UP000323012">
    <property type="component" value="Unassembled WGS sequence"/>
</dbReference>
<evidence type="ECO:0000313" key="5">
    <source>
        <dbReference type="Proteomes" id="UP000226080"/>
    </source>
</evidence>
<evidence type="ECO:0000313" key="1">
    <source>
        <dbReference type="EMBL" id="AMQ93320.1"/>
    </source>
</evidence>
<dbReference type="EMBL" id="PCGW01000002">
    <property type="protein sequence ID" value="PHO21365.1"/>
    <property type="molecule type" value="Genomic_DNA"/>
</dbReference>
<name>A0A5D0EP10_AGGAC</name>
<dbReference type="RefSeq" id="WP_005594009.1">
    <property type="nucleotide sequence ID" value="NZ_CP012959.1"/>
</dbReference>
<sequence>MALRLMFYLIFIIFPYGVYAKLSIDNNTYVSGKIFNSVLHPDIVGSSLSINSEYLIISNSYNASSYIKSEVNYFFDIFTEKLKRIEQIEYSNEYDRYYGYTINFENGRELSRIDDDYISSLERKFGFKDYYFNKEKEKILLIIYVLNNKLYINTYDGKDSVFINYENLSNGSINRKYSICKFKDLIGSTIDCKQIGFVKVKTFLYSEPDSKFRTNMYLIRGDQIILLKEKIDIDNK</sequence>
<accession>A0A5D0EP10</accession>
<gene>
    <name evidence="1" type="ORF">ACT75_01675</name>
    <name evidence="2" type="ORF">CQR80_01165</name>
    <name evidence="3" type="ORF">FXB79_00025</name>
</gene>
<evidence type="ECO:0000313" key="2">
    <source>
        <dbReference type="EMBL" id="PHO21365.1"/>
    </source>
</evidence>
<dbReference type="KEGG" id="aact:ACT75_01675"/>
<dbReference type="AlphaFoldDB" id="A0A5D0EP10"/>
<reference evidence="1 4" key="1">
    <citation type="submission" date="2015-10" db="EMBL/GenBank/DDBJ databases">
        <title>Tn-seq of a polymicrobial infection.</title>
        <authorList>
            <person name="Stacy A."/>
            <person name="Rumbaugh K.P."/>
            <person name="Whiteley M."/>
        </authorList>
    </citation>
    <scope>NUCLEOTIDE SEQUENCE [LARGE SCALE GENOMIC DNA]</scope>
    <source>
        <strain evidence="1 4">624</strain>
    </source>
</reference>
<dbReference type="OrthoDB" id="5674708at2"/>